<dbReference type="VEuPathDB" id="FungiDB:PC110_g1631"/>
<dbReference type="Proteomes" id="UP000774804">
    <property type="component" value="Unassembled WGS sequence"/>
</dbReference>
<dbReference type="EMBL" id="RCMI01000276">
    <property type="protein sequence ID" value="KAG2920532.1"/>
    <property type="molecule type" value="Genomic_DNA"/>
</dbReference>
<protein>
    <submittedName>
        <fullName evidence="7">Uncharacterized protein</fullName>
    </submittedName>
</protein>
<organism evidence="7 8">
    <name type="scientific">Phytophthora cactorum</name>
    <dbReference type="NCBI Taxonomy" id="29920"/>
    <lineage>
        <taxon>Eukaryota</taxon>
        <taxon>Sar</taxon>
        <taxon>Stramenopiles</taxon>
        <taxon>Oomycota</taxon>
        <taxon>Peronosporomycetes</taxon>
        <taxon>Peronosporales</taxon>
        <taxon>Peronosporaceae</taxon>
        <taxon>Phytophthora</taxon>
    </lineage>
</organism>
<dbReference type="EMBL" id="RCMK01000287">
    <property type="protein sequence ID" value="KAG2938419.1"/>
    <property type="molecule type" value="Genomic_DNA"/>
</dbReference>
<feature type="compositionally biased region" description="Basic residues" evidence="1">
    <location>
        <begin position="142"/>
        <end position="154"/>
    </location>
</feature>
<dbReference type="EMBL" id="MJFZ01000019">
    <property type="protein sequence ID" value="RAW42145.1"/>
    <property type="molecule type" value="Genomic_DNA"/>
</dbReference>
<feature type="region of interest" description="Disordered" evidence="1">
    <location>
        <begin position="95"/>
        <end position="231"/>
    </location>
</feature>
<sequence length="425" mass="49459">MSTPLKALIQERLRAKMVCRRTDYELDDNYECASDRLLRQPMDVTAYDITSRGDEDSSVRSTGSRGSTSRRSSTPQASYPVRLHTHIDPSAYLVPSHHDERYSPPSSSYGSGQGDHDRHRYSRHPREQYRDTNVYDQQHHQRDQRRRQNSHHRVRELPPRHEHPPRHINRQPSQTRASVSPWYRSEHGSPPSKTTRIPFRAASSPVHSPSLRAHRKQNYDYIDQDDYSRHRRNIKSSPRFATSSSSSHQMHHQDYYQRQHYTWKERDQDYGTQSAYEVREPSPTRNHDRHDYQTPDKPVRRSPMHHKQSIQVESLASGSCNVTTVSPPRKPQAEKVNPSAATKAFEQPERHSPPQLDMEIIEPSAKTKGRTRAWDGIMSPESRLAAKAFVEKRQRRSEKGTPRTMATQRWLEVIDARASRHKAGV</sequence>
<evidence type="ECO:0000313" key="7">
    <source>
        <dbReference type="EMBL" id="RAW42145.1"/>
    </source>
</evidence>
<dbReference type="Proteomes" id="UP000697107">
    <property type="component" value="Unassembled WGS sequence"/>
</dbReference>
<keyword evidence="8" id="KW-1185">Reference proteome</keyword>
<dbReference type="EMBL" id="RCMV01000251">
    <property type="protein sequence ID" value="KAG3220712.1"/>
    <property type="molecule type" value="Genomic_DNA"/>
</dbReference>
<dbReference type="AlphaFoldDB" id="A0A329T018"/>
<reference evidence="2" key="2">
    <citation type="submission" date="2018-10" db="EMBL/GenBank/DDBJ databases">
        <title>Effector identification in a new, highly contiguous assembly of the strawberry crown rot pathogen Phytophthora cactorum.</title>
        <authorList>
            <person name="Armitage A.D."/>
            <person name="Nellist C.F."/>
            <person name="Bates H."/>
            <person name="Vickerstaff R.J."/>
            <person name="Harrison R.J."/>
        </authorList>
    </citation>
    <scope>NUCLEOTIDE SEQUENCE</scope>
    <source>
        <strain evidence="2">15-7</strain>
        <strain evidence="3">4032</strain>
        <strain evidence="4">4040</strain>
        <strain evidence="5">P415</strain>
        <strain evidence="6">P421</strain>
    </source>
</reference>
<proteinExistence type="predicted"/>
<dbReference type="Proteomes" id="UP000760860">
    <property type="component" value="Unassembled WGS sequence"/>
</dbReference>
<accession>A0A329T018</accession>
<evidence type="ECO:0000313" key="8">
    <source>
        <dbReference type="Proteomes" id="UP000251314"/>
    </source>
</evidence>
<dbReference type="Proteomes" id="UP000251314">
    <property type="component" value="Unassembled WGS sequence"/>
</dbReference>
<feature type="compositionally biased region" description="Low complexity" evidence="1">
    <location>
        <begin position="59"/>
        <end position="74"/>
    </location>
</feature>
<dbReference type="EMBL" id="RCML01000294">
    <property type="protein sequence ID" value="KAG2981917.1"/>
    <property type="molecule type" value="Genomic_DNA"/>
</dbReference>
<dbReference type="Proteomes" id="UP000736787">
    <property type="component" value="Unassembled WGS sequence"/>
</dbReference>
<feature type="compositionally biased region" description="Basic and acidic residues" evidence="1">
    <location>
        <begin position="277"/>
        <end position="299"/>
    </location>
</feature>
<comment type="caution">
    <text evidence="7">The sequence shown here is derived from an EMBL/GenBank/DDBJ whole genome shotgun (WGS) entry which is preliminary data.</text>
</comment>
<feature type="compositionally biased region" description="Polar residues" evidence="1">
    <location>
        <begin position="309"/>
        <end position="326"/>
    </location>
</feature>
<dbReference type="Proteomes" id="UP000735874">
    <property type="component" value="Unassembled WGS sequence"/>
</dbReference>
<evidence type="ECO:0000313" key="5">
    <source>
        <dbReference type="EMBL" id="KAG2981917.1"/>
    </source>
</evidence>
<name>A0A329T018_9STRA</name>
<evidence type="ECO:0000313" key="4">
    <source>
        <dbReference type="EMBL" id="KAG2938419.1"/>
    </source>
</evidence>
<dbReference type="OrthoDB" id="123404at2759"/>
<evidence type="ECO:0000256" key="1">
    <source>
        <dbReference type="SAM" id="MobiDB-lite"/>
    </source>
</evidence>
<gene>
    <name evidence="7" type="ORF">PC110_g1631</name>
    <name evidence="2" type="ORF">PC113_g11023</name>
    <name evidence="3" type="ORF">PC115_g9764</name>
    <name evidence="4" type="ORF">PC117_g11233</name>
    <name evidence="5" type="ORF">PC118_g10298</name>
    <name evidence="6" type="ORF">PC129_g8558</name>
</gene>
<dbReference type="EMBL" id="RCMG01000306">
    <property type="protein sequence ID" value="KAG2857039.1"/>
    <property type="molecule type" value="Genomic_DNA"/>
</dbReference>
<feature type="region of interest" description="Disordered" evidence="1">
    <location>
        <begin position="49"/>
        <end position="81"/>
    </location>
</feature>
<evidence type="ECO:0000313" key="6">
    <source>
        <dbReference type="EMBL" id="KAG3220712.1"/>
    </source>
</evidence>
<evidence type="ECO:0000313" key="2">
    <source>
        <dbReference type="EMBL" id="KAG2857039.1"/>
    </source>
</evidence>
<feature type="compositionally biased region" description="Basic and acidic residues" evidence="1">
    <location>
        <begin position="114"/>
        <end position="130"/>
    </location>
</feature>
<feature type="region of interest" description="Disordered" evidence="1">
    <location>
        <begin position="268"/>
        <end position="355"/>
    </location>
</feature>
<evidence type="ECO:0000313" key="3">
    <source>
        <dbReference type="EMBL" id="KAG2920532.1"/>
    </source>
</evidence>
<reference evidence="7 8" key="1">
    <citation type="submission" date="2018-01" db="EMBL/GenBank/DDBJ databases">
        <title>Draft genome of the strawberry crown rot pathogen Phytophthora cactorum.</title>
        <authorList>
            <person name="Armitage A.D."/>
            <person name="Lysoe E."/>
            <person name="Nellist C.F."/>
            <person name="Harrison R.J."/>
            <person name="Brurberg M.B."/>
        </authorList>
    </citation>
    <scope>NUCLEOTIDE SEQUENCE [LARGE SCALE GENOMIC DNA]</scope>
    <source>
        <strain evidence="7 8">10300</strain>
    </source>
</reference>